<organism evidence="2 3">
    <name type="scientific">Pedobacter boryungensis</name>
    <dbReference type="NCBI Taxonomy" id="869962"/>
    <lineage>
        <taxon>Bacteria</taxon>
        <taxon>Pseudomonadati</taxon>
        <taxon>Bacteroidota</taxon>
        <taxon>Sphingobacteriia</taxon>
        <taxon>Sphingobacteriales</taxon>
        <taxon>Sphingobacteriaceae</taxon>
        <taxon>Pedobacter</taxon>
    </lineage>
</organism>
<dbReference type="EMBL" id="JABMKV010000001">
    <property type="protein sequence ID" value="NQX30517.1"/>
    <property type="molecule type" value="Genomic_DNA"/>
</dbReference>
<dbReference type="Proteomes" id="UP000762110">
    <property type="component" value="Unassembled WGS sequence"/>
</dbReference>
<comment type="caution">
    <text evidence="2">The sequence shown here is derived from an EMBL/GenBank/DDBJ whole genome shotgun (WGS) entry which is preliminary data.</text>
</comment>
<dbReference type="GO" id="GO:0030570">
    <property type="term" value="F:pectate lyase activity"/>
    <property type="evidence" value="ECO:0007669"/>
    <property type="project" value="UniProtKB-EC"/>
</dbReference>
<dbReference type="Gene3D" id="1.50.10.20">
    <property type="match status" value="1"/>
</dbReference>
<accession>A0ABX2D9I8</accession>
<proteinExistence type="predicted"/>
<evidence type="ECO:0000313" key="3">
    <source>
        <dbReference type="Proteomes" id="UP000762110"/>
    </source>
</evidence>
<protein>
    <submittedName>
        <fullName evidence="2">Pectate lyase</fullName>
        <ecNumber evidence="2">4.2.2.2</ecNumber>
    </submittedName>
</protein>
<feature type="chain" id="PRO_5046561419" evidence="1">
    <location>
        <begin position="23"/>
        <end position="345"/>
    </location>
</feature>
<name>A0ABX2D9I8_9SPHI</name>
<dbReference type="Pfam" id="PF09492">
    <property type="entry name" value="Pec_lyase"/>
    <property type="match status" value="1"/>
</dbReference>
<dbReference type="InterPro" id="IPR012669">
    <property type="entry name" value="Pectate_lyase"/>
</dbReference>
<feature type="signal peptide" evidence="1">
    <location>
        <begin position="1"/>
        <end position="22"/>
    </location>
</feature>
<keyword evidence="2" id="KW-0456">Lyase</keyword>
<dbReference type="SUPFAM" id="SSF81853">
    <property type="entry name" value="Family 10 polysaccharide lyase"/>
    <property type="match status" value="1"/>
</dbReference>
<keyword evidence="3" id="KW-1185">Reference proteome</keyword>
<gene>
    <name evidence="2" type="primary">pelA</name>
    <name evidence="2" type="ORF">HQN85_02185</name>
</gene>
<sequence>MKRLVTIIYTFICLCLFSCASAQNATNATVQTDSLAEKMLIYQLSNGAWPKQLEDGSVVKYETPISDALMAKIKATTDKHATIDNKATSREINFLVKAYKTTNNKKYLQAAKKGIDYLLEAQYANGGWPQYYPDKSIYRAEITYNDDAIVNVLNIMQDIATQTNDFDVVDQNYRSKAENAVKRGVDCILKTQVLQNGKPTIWAAQYDQNTLRPAKARNFEPASLSTSESVGIVRFLMRFKNPSTEIKNSITNAITWFEATKITGYKFEKFPDGRDRGLIADPTAVIWARFYDFQTNKPIFGDRDNSIKTNVADISFERRNGYAWYGAWPNNLINKEFPKWLKANP</sequence>
<dbReference type="NCBIfam" id="TIGR02474">
    <property type="entry name" value="pec_lyase"/>
    <property type="match status" value="1"/>
</dbReference>
<dbReference type="EC" id="4.2.2.2" evidence="2"/>
<reference evidence="2 3" key="1">
    <citation type="submission" date="2020-05" db="EMBL/GenBank/DDBJ databases">
        <title>Description of Pedobacter foliorum sp. nov.</title>
        <authorList>
            <person name="Qi S."/>
            <person name="Carlier A."/>
            <person name="Cnockaert M."/>
            <person name="Vandamme P."/>
        </authorList>
    </citation>
    <scope>NUCLEOTIDE SEQUENCE [LARGE SCALE GENOMIC DNA]</scope>
    <source>
        <strain evidence="2 3">LMG 31300</strain>
    </source>
</reference>
<dbReference type="RefSeq" id="WP_173268711.1">
    <property type="nucleotide sequence ID" value="NZ_JABMKV010000001.1"/>
</dbReference>
<keyword evidence="1" id="KW-0732">Signal</keyword>
<evidence type="ECO:0000256" key="1">
    <source>
        <dbReference type="SAM" id="SignalP"/>
    </source>
</evidence>
<evidence type="ECO:0000313" key="2">
    <source>
        <dbReference type="EMBL" id="NQX30517.1"/>
    </source>
</evidence>